<comment type="caution">
    <text evidence="1">The sequence shown here is derived from an EMBL/GenBank/DDBJ whole genome shotgun (WGS) entry which is preliminary data.</text>
</comment>
<evidence type="ECO:0000313" key="1">
    <source>
        <dbReference type="EMBL" id="RYC05544.1"/>
    </source>
</evidence>
<gene>
    <name evidence="1" type="ORF">EUA94_18275</name>
</gene>
<evidence type="ECO:0000313" key="2">
    <source>
        <dbReference type="Proteomes" id="UP000291101"/>
    </source>
</evidence>
<name>A0A4Q2SMZ8_9ACTN</name>
<dbReference type="OrthoDB" id="3478285at2"/>
<dbReference type="RefSeq" id="WP_129428332.1">
    <property type="nucleotide sequence ID" value="NZ_SDWV01000023.1"/>
</dbReference>
<accession>A0A4Q2SMZ8</accession>
<dbReference type="Proteomes" id="UP000291101">
    <property type="component" value="Unassembled WGS sequence"/>
</dbReference>
<protein>
    <submittedName>
        <fullName evidence="1">Uncharacterized protein</fullName>
    </submittedName>
</protein>
<proteinExistence type="predicted"/>
<sequence length="260" mass="26455">MRRFIISLIAALAVVLAVGGAVMAGSGGSSRVTRARLERSLPTVFAHVYTSQAKLLGHQGVTPESLHPTAMCDKGGAVEADVGPGSNWNCLVSWSDPDNPMPPEGYGKIELNVHSNGCYTAAAPSKLVGFLTLTDTAGRVVTNPVAEFDACFDPHGDNTSTGVEFPSLLAITTTALRPDGQSHVSVQVTCGTGSGGCHGSVTAAAGSTTLGTVPIDVDEEQTGTLAFPTPVPDGTAEVVFTATLTDGVGPAKPVTLPMPA</sequence>
<reference evidence="1 2" key="1">
    <citation type="submission" date="2019-01" db="EMBL/GenBank/DDBJ databases">
        <title>Novel species of Nocardioides.</title>
        <authorList>
            <person name="Liu Q."/>
            <person name="X Y.-H."/>
        </authorList>
    </citation>
    <scope>NUCLEOTIDE SEQUENCE [LARGE SCALE GENOMIC DNA]</scope>
    <source>
        <strain evidence="1 2">HLT2-9</strain>
    </source>
</reference>
<dbReference type="EMBL" id="SDWV01000023">
    <property type="protein sequence ID" value="RYC05544.1"/>
    <property type="molecule type" value="Genomic_DNA"/>
</dbReference>
<dbReference type="AlphaFoldDB" id="A0A4Q2SMZ8"/>
<organism evidence="1 2">
    <name type="scientific">Nocardioides zhouii</name>
    <dbReference type="NCBI Taxonomy" id="1168729"/>
    <lineage>
        <taxon>Bacteria</taxon>
        <taxon>Bacillati</taxon>
        <taxon>Actinomycetota</taxon>
        <taxon>Actinomycetes</taxon>
        <taxon>Propionibacteriales</taxon>
        <taxon>Nocardioidaceae</taxon>
        <taxon>Nocardioides</taxon>
    </lineage>
</organism>
<keyword evidence="2" id="KW-1185">Reference proteome</keyword>